<protein>
    <recommendedName>
        <fullName evidence="1">GIY-YIG domain-containing protein</fullName>
    </recommendedName>
</protein>
<evidence type="ECO:0000259" key="1">
    <source>
        <dbReference type="SMART" id="SM00465"/>
    </source>
</evidence>
<dbReference type="InterPro" id="IPR000305">
    <property type="entry name" value="GIY-YIG_endonuc"/>
</dbReference>
<proteinExistence type="predicted"/>
<dbReference type="Pfam" id="PF01541">
    <property type="entry name" value="GIY-YIG"/>
    <property type="match status" value="1"/>
</dbReference>
<dbReference type="EMBL" id="BARU01006613">
    <property type="protein sequence ID" value="GAH34417.1"/>
    <property type="molecule type" value="Genomic_DNA"/>
</dbReference>
<accession>X1EPB0</accession>
<name>X1EPB0_9ZZZZ</name>
<reference evidence="2" key="1">
    <citation type="journal article" date="2014" name="Front. Microbiol.">
        <title>High frequency of phylogenetically diverse reductive dehalogenase-homologous genes in deep subseafloor sedimentary metagenomes.</title>
        <authorList>
            <person name="Kawai M."/>
            <person name="Futagami T."/>
            <person name="Toyoda A."/>
            <person name="Takaki Y."/>
            <person name="Nishi S."/>
            <person name="Hori S."/>
            <person name="Arai W."/>
            <person name="Tsubouchi T."/>
            <person name="Morono Y."/>
            <person name="Uchiyama I."/>
            <person name="Ito T."/>
            <person name="Fujiyama A."/>
            <person name="Inagaki F."/>
            <person name="Takami H."/>
        </authorList>
    </citation>
    <scope>NUCLEOTIDE SEQUENCE</scope>
    <source>
        <strain evidence="2">Expedition CK06-06</strain>
    </source>
</reference>
<feature type="domain" description="GIY-YIG" evidence="1">
    <location>
        <begin position="3"/>
        <end position="95"/>
    </location>
</feature>
<dbReference type="SMART" id="SM00465">
    <property type="entry name" value="GIYc"/>
    <property type="match status" value="1"/>
</dbReference>
<gene>
    <name evidence="2" type="ORF">S03H2_13019</name>
</gene>
<dbReference type="AlphaFoldDB" id="X1EPB0"/>
<dbReference type="SUPFAM" id="SSF82771">
    <property type="entry name" value="GIY-YIG endonuclease"/>
    <property type="match status" value="1"/>
</dbReference>
<organism evidence="2">
    <name type="scientific">marine sediment metagenome</name>
    <dbReference type="NCBI Taxonomy" id="412755"/>
    <lineage>
        <taxon>unclassified sequences</taxon>
        <taxon>metagenomes</taxon>
        <taxon>ecological metagenomes</taxon>
    </lineage>
</organism>
<comment type="caution">
    <text evidence="2">The sequence shown here is derived from an EMBL/GenBank/DDBJ whole genome shotgun (WGS) entry which is preliminary data.</text>
</comment>
<dbReference type="InterPro" id="IPR035901">
    <property type="entry name" value="GIY-YIG_endonuc_sf"/>
</dbReference>
<sequence>MIVYLIRNKINGKCYVGLDRNNNKRWPGHLRRSKLPKPKQLIDRKIKQYGTSNFEYQTLKECNSIEDLKQWEVEYIKQFNSYVGNEAGYNLTLGGDGCFGFKMTQRQIEKNKGVNHYMHGKKQSLESNIKRSLSLKGKNAGDKNVFKRPEVRKKVSEFAKTRIGILNPNYRHGQRCKVSQCR</sequence>
<dbReference type="NCBIfam" id="TIGR01453">
    <property type="entry name" value="grpIintron_endo"/>
    <property type="match status" value="1"/>
</dbReference>
<dbReference type="Gene3D" id="3.40.1440.10">
    <property type="entry name" value="GIY-YIG endonuclease"/>
    <property type="match status" value="1"/>
</dbReference>
<evidence type="ECO:0000313" key="2">
    <source>
        <dbReference type="EMBL" id="GAH34417.1"/>
    </source>
</evidence>
<dbReference type="CDD" id="cd10443">
    <property type="entry name" value="GIY-YIG_HE_Tlr8p_PBC-V_like"/>
    <property type="match status" value="1"/>
</dbReference>
<dbReference type="GO" id="GO:0004519">
    <property type="term" value="F:endonuclease activity"/>
    <property type="evidence" value="ECO:0007669"/>
    <property type="project" value="InterPro"/>
</dbReference>
<dbReference type="InterPro" id="IPR006350">
    <property type="entry name" value="Intron_endoG1"/>
</dbReference>